<accession>A0ABW3RFJ0</accession>
<evidence type="ECO:0000313" key="2">
    <source>
        <dbReference type="Proteomes" id="UP001597163"/>
    </source>
</evidence>
<sequence>MSLKKTVEDWKRQNNDPLGYWLSQLDENQLKLMEEVKNRFNSRIDWFSELTLQELRCKIDMHISYEAKRQVLNKIHSKIIDKEEFIPRFRDIINRDDYGLINEELYPEFIFDKQVIGLSSPWVFEENEIIAIEYLENVIVVNAVERLLDILKDEEINGDTRFMDLPKWKKVLLKLGNRFTYREGKYPTAKYSIIHIWMNDNKLLNEVTFNDYRQFLKVNFKEELVDYEFTRLDKNIERSSAQYTNNEKELSFIYNNK</sequence>
<dbReference type="RefSeq" id="WP_311940613.1">
    <property type="nucleotide sequence ID" value="NZ_JAVSCK010000004.1"/>
</dbReference>
<comment type="caution">
    <text evidence="1">The sequence shown here is derived from an EMBL/GenBank/DDBJ whole genome shotgun (WGS) entry which is preliminary data.</text>
</comment>
<protein>
    <submittedName>
        <fullName evidence="1">Uncharacterized protein</fullName>
    </submittedName>
</protein>
<dbReference type="Proteomes" id="UP001597163">
    <property type="component" value="Unassembled WGS sequence"/>
</dbReference>
<gene>
    <name evidence="1" type="ORF">ACFQ2E_14705</name>
</gene>
<proteinExistence type="predicted"/>
<name>A0ABW3RFJ0_9FLAO</name>
<dbReference type="EMBL" id="JBHTLJ010000004">
    <property type="protein sequence ID" value="MFD1163678.1"/>
    <property type="molecule type" value="Genomic_DNA"/>
</dbReference>
<keyword evidence="2" id="KW-1185">Reference proteome</keyword>
<organism evidence="1 2">
    <name type="scientific">Hwangdonia seohaensis</name>
    <dbReference type="NCBI Taxonomy" id="1240727"/>
    <lineage>
        <taxon>Bacteria</taxon>
        <taxon>Pseudomonadati</taxon>
        <taxon>Bacteroidota</taxon>
        <taxon>Flavobacteriia</taxon>
        <taxon>Flavobacteriales</taxon>
        <taxon>Flavobacteriaceae</taxon>
        <taxon>Hwangdonia</taxon>
    </lineage>
</organism>
<reference evidence="2" key="1">
    <citation type="journal article" date="2019" name="Int. J. Syst. Evol. Microbiol.">
        <title>The Global Catalogue of Microorganisms (GCM) 10K type strain sequencing project: providing services to taxonomists for standard genome sequencing and annotation.</title>
        <authorList>
            <consortium name="The Broad Institute Genomics Platform"/>
            <consortium name="The Broad Institute Genome Sequencing Center for Infectious Disease"/>
            <person name="Wu L."/>
            <person name="Ma J."/>
        </authorList>
    </citation>
    <scope>NUCLEOTIDE SEQUENCE [LARGE SCALE GENOMIC DNA]</scope>
    <source>
        <strain evidence="2">CCUG 63246</strain>
    </source>
</reference>
<evidence type="ECO:0000313" key="1">
    <source>
        <dbReference type="EMBL" id="MFD1163678.1"/>
    </source>
</evidence>